<accession>A0A376AA53</accession>
<sequence length="238" mass="26508">MCLKLAEFFAQASKEDIRRKHNQRRGSKAFMKSAELFRVGVGMAGLLLACSALTGCVGSPTYGTDKTAMEQLVDDVGSAVSIGTDPNKNKGTKYNPRPALVMPPETAKAELAVPQQSLAGKDNPEWLESPEEARERLVAEADANADNPRYRSPLLAGYGTNGTMTETQKWQAFRDARQLQKGAYLDQRRYLSDPPAEYRKADEAALTDLGEPESKKEKRRKKMAKAANQNRHWWMPFQ</sequence>
<organism evidence="2 3">
    <name type="scientific">Ciceribacter selenitireducens ATCC BAA-1503</name>
    <dbReference type="NCBI Taxonomy" id="1336235"/>
    <lineage>
        <taxon>Bacteria</taxon>
        <taxon>Pseudomonadati</taxon>
        <taxon>Pseudomonadota</taxon>
        <taxon>Alphaproteobacteria</taxon>
        <taxon>Hyphomicrobiales</taxon>
        <taxon>Rhizobiaceae</taxon>
        <taxon>Ciceribacter</taxon>
    </lineage>
</organism>
<dbReference type="STRING" id="1336235.GCA_000518785_02523"/>
<evidence type="ECO:0000313" key="3">
    <source>
        <dbReference type="Proteomes" id="UP000254764"/>
    </source>
</evidence>
<feature type="region of interest" description="Disordered" evidence="1">
    <location>
        <begin position="193"/>
        <end position="238"/>
    </location>
</feature>
<dbReference type="EMBL" id="UEYP01000010">
    <property type="protein sequence ID" value="SSC64343.1"/>
    <property type="molecule type" value="Genomic_DNA"/>
</dbReference>
<gene>
    <name evidence="2" type="ORF">RHIZ70_51</name>
</gene>
<proteinExistence type="predicted"/>
<dbReference type="Proteomes" id="UP000254764">
    <property type="component" value="Unassembled WGS sequence"/>
</dbReference>
<feature type="compositionally biased region" description="Basic and acidic residues" evidence="1">
    <location>
        <begin position="193"/>
        <end position="203"/>
    </location>
</feature>
<evidence type="ECO:0000313" key="2">
    <source>
        <dbReference type="EMBL" id="SSC64343.1"/>
    </source>
</evidence>
<evidence type="ECO:0000256" key="1">
    <source>
        <dbReference type="SAM" id="MobiDB-lite"/>
    </source>
</evidence>
<dbReference type="AlphaFoldDB" id="A0A376AA53"/>
<protein>
    <submittedName>
        <fullName evidence="2">Uncharacterized protein</fullName>
    </submittedName>
</protein>
<name>A0A376AA53_9HYPH</name>
<reference evidence="3" key="1">
    <citation type="submission" date="2018-07" db="EMBL/GenBank/DDBJ databases">
        <authorList>
            <person name="Peiro R."/>
            <person name="Begona"/>
            <person name="Cbmso G."/>
            <person name="Lopez M."/>
            <person name="Gonzalez S."/>
        </authorList>
    </citation>
    <scope>NUCLEOTIDE SEQUENCE [LARGE SCALE GENOMIC DNA]</scope>
</reference>
<keyword evidence="3" id="KW-1185">Reference proteome</keyword>